<dbReference type="GO" id="GO:0003856">
    <property type="term" value="F:3-dehydroquinate synthase activity"/>
    <property type="evidence" value="ECO:0007669"/>
    <property type="project" value="TreeGrafter"/>
</dbReference>
<evidence type="ECO:0000259" key="11">
    <source>
        <dbReference type="Pfam" id="PF01761"/>
    </source>
</evidence>
<dbReference type="Pfam" id="PF24621">
    <property type="entry name" value="DHQS_C"/>
    <property type="match status" value="1"/>
</dbReference>
<evidence type="ECO:0000256" key="6">
    <source>
        <dbReference type="ARBA" id="ARBA00023239"/>
    </source>
</evidence>
<dbReference type="RefSeq" id="WP_186244379.1">
    <property type="nucleotide sequence ID" value="NZ_OCTY01000002.1"/>
</dbReference>
<gene>
    <name evidence="13" type="primary">cetA</name>
    <name evidence="13" type="ORF">MSIMFB_04303</name>
</gene>
<dbReference type="AlphaFoldDB" id="A0A7Z7NC76"/>
<comment type="catalytic activity">
    <reaction evidence="8">
        <text>D-sedoheptulose 7-phosphate = 2-epi-5-epi-valiolone + phosphate</text>
        <dbReference type="Rhea" id="RHEA:44184"/>
        <dbReference type="ChEBI" id="CHEBI:43474"/>
        <dbReference type="ChEBI" id="CHEBI:57483"/>
        <dbReference type="ChEBI" id="CHEBI:84187"/>
        <dbReference type="EC" id="4.2.3.152"/>
    </reaction>
</comment>
<protein>
    <recommendedName>
        <fullName evidence="10">2-epi-5-epi-valiolone synthase</fullName>
        <ecNumber evidence="9">4.2.3.152</ecNumber>
    </recommendedName>
</protein>
<dbReference type="EC" id="4.2.3.152" evidence="9"/>
<dbReference type="GO" id="GO:0009073">
    <property type="term" value="P:aromatic amino acid family biosynthetic process"/>
    <property type="evidence" value="ECO:0007669"/>
    <property type="project" value="InterPro"/>
</dbReference>
<evidence type="ECO:0000256" key="7">
    <source>
        <dbReference type="ARBA" id="ARBA00023285"/>
    </source>
</evidence>
<reference evidence="13 14" key="1">
    <citation type="submission" date="2017-10" db="EMBL/GenBank/DDBJ databases">
        <authorList>
            <consortium name="Urmite Genomes"/>
        </authorList>
    </citation>
    <scope>NUCLEOTIDE SEQUENCE [LARGE SCALE GENOMIC DNA]</scope>
    <source>
        <strain evidence="13 14">FB-527</strain>
    </source>
</reference>
<dbReference type="InterPro" id="IPR030963">
    <property type="entry name" value="DHQ_synth_fam"/>
</dbReference>
<evidence type="ECO:0000256" key="4">
    <source>
        <dbReference type="ARBA" id="ARBA00022741"/>
    </source>
</evidence>
<dbReference type="EMBL" id="OCTY01000002">
    <property type="protein sequence ID" value="SOJ56826.1"/>
    <property type="molecule type" value="Genomic_DNA"/>
</dbReference>
<keyword evidence="7" id="KW-0170">Cobalt</keyword>
<dbReference type="GO" id="GO:0046872">
    <property type="term" value="F:metal ion binding"/>
    <property type="evidence" value="ECO:0007669"/>
    <property type="project" value="UniProtKB-KW"/>
</dbReference>
<evidence type="ECO:0000256" key="8">
    <source>
        <dbReference type="ARBA" id="ARBA00023993"/>
    </source>
</evidence>
<dbReference type="InterPro" id="IPR050071">
    <property type="entry name" value="Dehydroquinate_synthase"/>
</dbReference>
<evidence type="ECO:0000256" key="1">
    <source>
        <dbReference type="ARBA" id="ARBA00001911"/>
    </source>
</evidence>
<evidence type="ECO:0000256" key="9">
    <source>
        <dbReference type="ARBA" id="ARBA00024060"/>
    </source>
</evidence>
<dbReference type="Proteomes" id="UP000554965">
    <property type="component" value="Unassembled WGS sequence"/>
</dbReference>
<evidence type="ECO:0000259" key="12">
    <source>
        <dbReference type="Pfam" id="PF24621"/>
    </source>
</evidence>
<dbReference type="GO" id="GO:0000166">
    <property type="term" value="F:nucleotide binding"/>
    <property type="evidence" value="ECO:0007669"/>
    <property type="project" value="UniProtKB-KW"/>
</dbReference>
<comment type="cofactor">
    <cofactor evidence="2">
        <name>Co(2+)</name>
        <dbReference type="ChEBI" id="CHEBI:48828"/>
    </cofactor>
</comment>
<evidence type="ECO:0000313" key="14">
    <source>
        <dbReference type="Proteomes" id="UP000554965"/>
    </source>
</evidence>
<dbReference type="Pfam" id="PF01761">
    <property type="entry name" value="DHQ_synthase"/>
    <property type="match status" value="1"/>
</dbReference>
<feature type="domain" description="3-dehydroquinate synthase N-terminal" evidence="11">
    <location>
        <begin position="75"/>
        <end position="187"/>
    </location>
</feature>
<comment type="caution">
    <text evidence="13">The sequence shown here is derived from an EMBL/GenBank/DDBJ whole genome shotgun (WGS) entry which is preliminary data.</text>
</comment>
<dbReference type="InterPro" id="IPR030960">
    <property type="entry name" value="DHQS/DOIS_N"/>
</dbReference>
<evidence type="ECO:0000256" key="2">
    <source>
        <dbReference type="ARBA" id="ARBA00001941"/>
    </source>
</evidence>
<dbReference type="Gene3D" id="3.40.50.1970">
    <property type="match status" value="1"/>
</dbReference>
<dbReference type="InterPro" id="IPR035872">
    <property type="entry name" value="EEVS-like"/>
</dbReference>
<evidence type="ECO:0000256" key="10">
    <source>
        <dbReference type="ARBA" id="ARBA00024092"/>
    </source>
</evidence>
<keyword evidence="6 13" id="KW-0456">Lyase</keyword>
<dbReference type="PANTHER" id="PTHR43622:SF3">
    <property type="entry name" value="2-EPI-5-EPI-VALIOLONE SYNTHASE"/>
    <property type="match status" value="1"/>
</dbReference>
<dbReference type="Gene3D" id="1.20.1090.10">
    <property type="entry name" value="Dehydroquinate synthase-like - alpha domain"/>
    <property type="match status" value="1"/>
</dbReference>
<evidence type="ECO:0000256" key="5">
    <source>
        <dbReference type="ARBA" id="ARBA00023027"/>
    </source>
</evidence>
<dbReference type="InterPro" id="IPR056179">
    <property type="entry name" value="DHQS_C"/>
</dbReference>
<proteinExistence type="predicted"/>
<keyword evidence="5" id="KW-0520">NAD</keyword>
<feature type="domain" description="3-dehydroquinate synthase C-terminal" evidence="12">
    <location>
        <begin position="190"/>
        <end position="317"/>
    </location>
</feature>
<name>A0A7Z7NC76_9MYCO</name>
<dbReference type="PIRSF" id="PIRSF001455">
    <property type="entry name" value="DHQ_synth"/>
    <property type="match status" value="1"/>
</dbReference>
<accession>A0A7Z7NC76</accession>
<evidence type="ECO:0000313" key="13">
    <source>
        <dbReference type="EMBL" id="SOJ56826.1"/>
    </source>
</evidence>
<dbReference type="PANTHER" id="PTHR43622">
    <property type="entry name" value="3-DEHYDROQUINATE SYNTHASE"/>
    <property type="match status" value="1"/>
</dbReference>
<dbReference type="CDD" id="cd08199">
    <property type="entry name" value="EEVS"/>
    <property type="match status" value="1"/>
</dbReference>
<keyword evidence="3" id="KW-0479">Metal-binding</keyword>
<keyword evidence="14" id="KW-1185">Reference proteome</keyword>
<comment type="cofactor">
    <cofactor evidence="1">
        <name>NAD(+)</name>
        <dbReference type="ChEBI" id="CHEBI:57540"/>
    </cofactor>
</comment>
<evidence type="ECO:0000256" key="3">
    <source>
        <dbReference type="ARBA" id="ARBA00022723"/>
    </source>
</evidence>
<dbReference type="GO" id="GO:0017000">
    <property type="term" value="P:antibiotic biosynthetic process"/>
    <property type="evidence" value="ECO:0007669"/>
    <property type="project" value="InterPro"/>
</dbReference>
<organism evidence="13 14">
    <name type="scientific">Mycobacterium simulans</name>
    <dbReference type="NCBI Taxonomy" id="627089"/>
    <lineage>
        <taxon>Bacteria</taxon>
        <taxon>Bacillati</taxon>
        <taxon>Actinomycetota</taxon>
        <taxon>Actinomycetes</taxon>
        <taxon>Mycobacteriales</taxon>
        <taxon>Mycobacteriaceae</taxon>
        <taxon>Mycobacterium</taxon>
    </lineage>
</organism>
<dbReference type="SUPFAM" id="SSF56796">
    <property type="entry name" value="Dehydroquinate synthase-like"/>
    <property type="match status" value="1"/>
</dbReference>
<keyword evidence="4" id="KW-0547">Nucleotide-binding</keyword>
<sequence length="376" mass="42203">MTDILVTRRVKYVSTVEYEVVNAPNIFDLKNMALLSTGKVKNGCRFVVIDQNVDRHYGDDMRSYFTHHGVKTKIVVFPGGEENKTAEYYFSIVRELDAFPIHRRDEPIIAIGGGVLTDVVAFVASTYRRGVPHIKVPTTLMGYVDGSVGIKNGINFNGNKNRLGAFQAPQKVLLDKSFLRTLPRRHILNGVCEIIKLAVIADAHLFHVLETCGPESVDVLLQNDAGCTILDHAVAGMLEELEPNLFEENLDRKMDFGHTFSYGLETRYEADLLHGEAVLLDVLISVLIARARNLLTDEETSRIFQLVEKLTIVLDVSLLEPHLLWGSLQERVYHRNGLQRVPMPQGIGNCIFLNDITYSDIANATKALENWMVLGR</sequence>